<sequence>MAYYLPDESDCFDRIPDPIVLLIFNQISDIKTLMRCRSVSKRFNSLVPQTDSVLLRVDRVISASDSEFDDGVSFVFTLFKSLFKSLQDLISPYRASLPDPTRSQNSPTQILRGFDGIKNLRIELPSGDLRLEKGTTIKWVARFGKTLKSCVILGFRNSGTGLEGMVDFNNNGGAGAGAGAGGGLKMRVVWTISALIAASARHYMMLDVISEQNHLANLIVNDRENEGTVIVDKDGLKECRNSSIDEAEEEINESRNGSDGGLWWKTNRTTVPAVRMRMRHEARMELSGGMIMEGATLVVVRPLSGAGERNEVEEQSGDMELAAEAFGKEGIYAEAAERLLKSRSYILEMNSF</sequence>
<feature type="domain" description="F-box" evidence="1">
    <location>
        <begin position="12"/>
        <end position="47"/>
    </location>
</feature>
<evidence type="ECO:0000313" key="3">
    <source>
        <dbReference type="Proteomes" id="UP001604336"/>
    </source>
</evidence>
<protein>
    <submittedName>
        <fullName evidence="2">F-box protein</fullName>
    </submittedName>
</protein>
<evidence type="ECO:0000313" key="2">
    <source>
        <dbReference type="EMBL" id="KAL2503817.1"/>
    </source>
</evidence>
<dbReference type="PANTHER" id="PTHR31215">
    <property type="entry name" value="OS05G0510400 PROTEIN-RELATED"/>
    <property type="match status" value="1"/>
</dbReference>
<dbReference type="InterPro" id="IPR044809">
    <property type="entry name" value="AUF1-like"/>
</dbReference>
<organism evidence="2 3">
    <name type="scientific">Abeliophyllum distichum</name>
    <dbReference type="NCBI Taxonomy" id="126358"/>
    <lineage>
        <taxon>Eukaryota</taxon>
        <taxon>Viridiplantae</taxon>
        <taxon>Streptophyta</taxon>
        <taxon>Embryophyta</taxon>
        <taxon>Tracheophyta</taxon>
        <taxon>Spermatophyta</taxon>
        <taxon>Magnoliopsida</taxon>
        <taxon>eudicotyledons</taxon>
        <taxon>Gunneridae</taxon>
        <taxon>Pentapetalae</taxon>
        <taxon>asterids</taxon>
        <taxon>lamiids</taxon>
        <taxon>Lamiales</taxon>
        <taxon>Oleaceae</taxon>
        <taxon>Forsythieae</taxon>
        <taxon>Abeliophyllum</taxon>
    </lineage>
</organism>
<gene>
    <name evidence="2" type="ORF">Adt_19438</name>
</gene>
<keyword evidence="3" id="KW-1185">Reference proteome</keyword>
<evidence type="ECO:0000259" key="1">
    <source>
        <dbReference type="Pfam" id="PF12937"/>
    </source>
</evidence>
<dbReference type="SUPFAM" id="SSF81383">
    <property type="entry name" value="F-box domain"/>
    <property type="match status" value="1"/>
</dbReference>
<dbReference type="EMBL" id="JBFOLK010000006">
    <property type="protein sequence ID" value="KAL2503817.1"/>
    <property type="molecule type" value="Genomic_DNA"/>
</dbReference>
<dbReference type="CDD" id="cd09917">
    <property type="entry name" value="F-box_SF"/>
    <property type="match status" value="1"/>
</dbReference>
<name>A0ABD1SSX7_9LAMI</name>
<dbReference type="Pfam" id="PF12937">
    <property type="entry name" value="F-box-like"/>
    <property type="match status" value="1"/>
</dbReference>
<reference evidence="3" key="1">
    <citation type="submission" date="2024-07" db="EMBL/GenBank/DDBJ databases">
        <title>Two chromosome-level genome assemblies of Korean endemic species Abeliophyllum distichum and Forsythia ovata (Oleaceae).</title>
        <authorList>
            <person name="Jang H."/>
        </authorList>
    </citation>
    <scope>NUCLEOTIDE SEQUENCE [LARGE SCALE GENOMIC DNA]</scope>
</reference>
<dbReference type="AlphaFoldDB" id="A0ABD1SSX7"/>
<proteinExistence type="predicted"/>
<dbReference type="Proteomes" id="UP001604336">
    <property type="component" value="Unassembled WGS sequence"/>
</dbReference>
<accession>A0ABD1SSX7</accession>
<comment type="caution">
    <text evidence="2">The sequence shown here is derived from an EMBL/GenBank/DDBJ whole genome shotgun (WGS) entry which is preliminary data.</text>
</comment>
<dbReference type="InterPro" id="IPR036047">
    <property type="entry name" value="F-box-like_dom_sf"/>
</dbReference>
<dbReference type="InterPro" id="IPR001810">
    <property type="entry name" value="F-box_dom"/>
</dbReference>